<evidence type="ECO:0000313" key="1">
    <source>
        <dbReference type="EMBL" id="SDD13359.1"/>
    </source>
</evidence>
<name>A0A1G6S942_9FIRM</name>
<dbReference type="OrthoDB" id="9978369at2"/>
<gene>
    <name evidence="1" type="ORF">SAMN04488597_12821</name>
</gene>
<dbReference type="RefSeq" id="WP_073160198.1">
    <property type="nucleotide sequence ID" value="NZ_FMYT01000028.1"/>
</dbReference>
<sequence length="87" mass="10034">MSKVPSISFFLGLMAGILSMVVYINYSLATSVITLILSFLIFELYKRFFAGEPDFVMHFDKDDIQDGDDFSEMITKIFEEAEKREDD</sequence>
<evidence type="ECO:0000313" key="2">
    <source>
        <dbReference type="Proteomes" id="UP000324896"/>
    </source>
</evidence>
<proteinExistence type="predicted"/>
<dbReference type="EMBL" id="FMYT01000028">
    <property type="protein sequence ID" value="SDD13359.1"/>
    <property type="molecule type" value="Genomic_DNA"/>
</dbReference>
<protein>
    <submittedName>
        <fullName evidence="1">Uncharacterized protein</fullName>
    </submittedName>
</protein>
<dbReference type="Proteomes" id="UP000324896">
    <property type="component" value="Unassembled WGS sequence"/>
</dbReference>
<organism evidence="1 2">
    <name type="scientific">Halanaerobium congolense</name>
    <dbReference type="NCBI Taxonomy" id="54121"/>
    <lineage>
        <taxon>Bacteria</taxon>
        <taxon>Bacillati</taxon>
        <taxon>Bacillota</taxon>
        <taxon>Clostridia</taxon>
        <taxon>Halanaerobiales</taxon>
        <taxon>Halanaerobiaceae</taxon>
        <taxon>Halanaerobium</taxon>
    </lineage>
</organism>
<accession>A0A1G6S942</accession>
<reference evidence="1 2" key="1">
    <citation type="submission" date="2016-10" db="EMBL/GenBank/DDBJ databases">
        <authorList>
            <person name="Varghese N."/>
            <person name="Submissions S."/>
        </authorList>
    </citation>
    <scope>NUCLEOTIDE SEQUENCE [LARGE SCALE GENOMIC DNA]</scope>
    <source>
        <strain evidence="1 2">WG10</strain>
    </source>
</reference>
<dbReference type="AlphaFoldDB" id="A0A1G6S942"/>